<feature type="compositionally biased region" description="Polar residues" evidence="1">
    <location>
        <begin position="441"/>
        <end position="451"/>
    </location>
</feature>
<evidence type="ECO:0000256" key="1">
    <source>
        <dbReference type="SAM" id="MobiDB-lite"/>
    </source>
</evidence>
<feature type="compositionally biased region" description="Basic and acidic residues" evidence="1">
    <location>
        <begin position="424"/>
        <end position="436"/>
    </location>
</feature>
<gene>
    <name evidence="2" type="ORF">NP233_g9624</name>
</gene>
<dbReference type="AlphaFoldDB" id="A0AAD5YN05"/>
<protein>
    <submittedName>
        <fullName evidence="2">Uncharacterized protein</fullName>
    </submittedName>
</protein>
<evidence type="ECO:0000313" key="3">
    <source>
        <dbReference type="Proteomes" id="UP001213000"/>
    </source>
</evidence>
<reference evidence="2" key="1">
    <citation type="submission" date="2022-07" db="EMBL/GenBank/DDBJ databases">
        <title>Genome Sequence of Leucocoprinus birnbaumii.</title>
        <authorList>
            <person name="Buettner E."/>
        </authorList>
    </citation>
    <scope>NUCLEOTIDE SEQUENCE</scope>
    <source>
        <strain evidence="2">VT141</strain>
    </source>
</reference>
<sequence>MRARIPRESIHGSRITAGWQAPILISVLLLRLPTSSPPPPFEEVFVDSDIEVDEGRTAAANRPIANAALPILRIPGVRDLIVEDFKDTILAEARGSPEDRGNDFQFFTRWNKAVNRVVSCMSSETLQEYKVKATQLKSDSKQPPKREDIMRRKALLPLKASDTLSKLLGWESNNQYGDAVFFLSVAYRDSHNALQTKKYLISNTEATSHSPIDFLDAYELHLEDKLETLADAWLPASDPTTPLPILTVQNGKMPFIRPFDPEVLTVKEIRTLLTNYLVALWEFLFHDQNVPWDKFEENVVVSELPAFRNFTNFNPHSMSSADVVLLAKAFAENPEFVVFKKPDSPLPAGSQPNRGIEMHPSPSIDGAPAGIPFDSPDDPSSGNTLGSPFANGLPQTPGQSSPSLPSPPTGRSIAGVKNVKSKKSGRETLSLHHSDLDTAAAQLQSPTPTVTHRNEVDVAQGGGSAPRANTSSASNAVGSRPPAKRKAQKRHRNPPRRPSPGPSTVATKIGSASDPEPPRKRTRKLTEKALALDSSQRLYSLAMEALYRGGQTTGDQALERQTPPLAGYGMVTLPAAQAPEEKDFRFPQAIAD</sequence>
<feature type="compositionally biased region" description="Basic residues" evidence="1">
    <location>
        <begin position="482"/>
        <end position="495"/>
    </location>
</feature>
<name>A0AAD5YN05_9AGAR</name>
<dbReference type="EMBL" id="JANIEX010000879">
    <property type="protein sequence ID" value="KAJ3562359.1"/>
    <property type="molecule type" value="Genomic_DNA"/>
</dbReference>
<evidence type="ECO:0000313" key="2">
    <source>
        <dbReference type="EMBL" id="KAJ3562359.1"/>
    </source>
</evidence>
<dbReference type="Proteomes" id="UP001213000">
    <property type="component" value="Unassembled WGS sequence"/>
</dbReference>
<comment type="caution">
    <text evidence="2">The sequence shown here is derived from an EMBL/GenBank/DDBJ whole genome shotgun (WGS) entry which is preliminary data.</text>
</comment>
<feature type="region of interest" description="Disordered" evidence="1">
    <location>
        <begin position="341"/>
        <end position="525"/>
    </location>
</feature>
<feature type="compositionally biased region" description="Polar residues" evidence="1">
    <location>
        <begin position="467"/>
        <end position="477"/>
    </location>
</feature>
<feature type="compositionally biased region" description="Basic and acidic residues" evidence="1">
    <location>
        <begin position="516"/>
        <end position="525"/>
    </location>
</feature>
<accession>A0AAD5YN05</accession>
<feature type="compositionally biased region" description="Low complexity" evidence="1">
    <location>
        <begin position="392"/>
        <end position="403"/>
    </location>
</feature>
<proteinExistence type="predicted"/>
<organism evidence="2 3">
    <name type="scientific">Leucocoprinus birnbaumii</name>
    <dbReference type="NCBI Taxonomy" id="56174"/>
    <lineage>
        <taxon>Eukaryota</taxon>
        <taxon>Fungi</taxon>
        <taxon>Dikarya</taxon>
        <taxon>Basidiomycota</taxon>
        <taxon>Agaricomycotina</taxon>
        <taxon>Agaricomycetes</taxon>
        <taxon>Agaricomycetidae</taxon>
        <taxon>Agaricales</taxon>
        <taxon>Agaricineae</taxon>
        <taxon>Agaricaceae</taxon>
        <taxon>Leucocoprinus</taxon>
    </lineage>
</organism>
<keyword evidence="3" id="KW-1185">Reference proteome</keyword>